<dbReference type="Pfam" id="PF00505">
    <property type="entry name" value="HMG_box"/>
    <property type="match status" value="1"/>
</dbReference>
<dbReference type="STRING" id="5466.A0A4R8RPS3"/>
<name>A0A4R8RPS3_COLTR</name>
<dbReference type="Pfam" id="PF09011">
    <property type="entry name" value="HMG_box_2"/>
    <property type="match status" value="1"/>
</dbReference>
<accession>A0A4R8RPS3</accession>
<feature type="DNA-binding region" description="HMG box" evidence="2">
    <location>
        <begin position="136"/>
        <end position="204"/>
    </location>
</feature>
<dbReference type="Proteomes" id="UP000295703">
    <property type="component" value="Unassembled WGS sequence"/>
</dbReference>
<evidence type="ECO:0000256" key="3">
    <source>
        <dbReference type="SAM" id="MobiDB-lite"/>
    </source>
</evidence>
<sequence length="320" mass="36154">MLTVIGRAAAQRVAARAAPLVVSRYFFVARVVARRAFSTTRWARLPAQAAASTATKKPKASATKKETTPAAKKVAAKKPAAKKVAAKKPAAKKPAAKKKKKVAKKVKPKRVKTPEELLKLKIRELKTKALLKQEPQPNGRSAWQAYVNERSDEFSKTGDRAVFGELMKSCGNGWRNLSSYEVQRYEEIAKEQRLKIEAAYKAWVESYDPLAIRNANLARRHLRRITKNPRIPKTIEDHRAPASCTTAFMMFCKEQWATGRFANVEHAKVAAPQLAKEWREMSDSKKQSYRDLADDDSARYRREAEQTYGQGFGRPKRQVE</sequence>
<comment type="caution">
    <text evidence="5">The sequence shown here is derived from an EMBL/GenBank/DDBJ whole genome shotgun (WGS) entry which is preliminary data.</text>
</comment>
<dbReference type="SUPFAM" id="SSF47095">
    <property type="entry name" value="HMG-box"/>
    <property type="match status" value="2"/>
</dbReference>
<dbReference type="PROSITE" id="PS50118">
    <property type="entry name" value="HMG_BOX_2"/>
    <property type="match status" value="2"/>
</dbReference>
<organism evidence="5 6">
    <name type="scientific">Colletotrichum trifolii</name>
    <dbReference type="NCBI Taxonomy" id="5466"/>
    <lineage>
        <taxon>Eukaryota</taxon>
        <taxon>Fungi</taxon>
        <taxon>Dikarya</taxon>
        <taxon>Ascomycota</taxon>
        <taxon>Pezizomycotina</taxon>
        <taxon>Sordariomycetes</taxon>
        <taxon>Hypocreomycetidae</taxon>
        <taxon>Glomerellales</taxon>
        <taxon>Glomerellaceae</taxon>
        <taxon>Colletotrichum</taxon>
        <taxon>Colletotrichum orbiculare species complex</taxon>
    </lineage>
</organism>
<keyword evidence="1 2" id="KW-0238">DNA-binding</keyword>
<dbReference type="AlphaFoldDB" id="A0A4R8RPS3"/>
<reference evidence="5 6" key="1">
    <citation type="submission" date="2018-12" db="EMBL/GenBank/DDBJ databases">
        <title>Genome sequence and assembly of Colletotrichum trifolii.</title>
        <authorList>
            <person name="Gan P."/>
            <person name="Shirasu K."/>
        </authorList>
    </citation>
    <scope>NUCLEOTIDE SEQUENCE [LARGE SCALE GENOMIC DNA]</scope>
    <source>
        <strain evidence="5 6">543-2</strain>
    </source>
</reference>
<dbReference type="InterPro" id="IPR036910">
    <property type="entry name" value="HMG_box_dom_sf"/>
</dbReference>
<feature type="compositionally biased region" description="Basic residues" evidence="3">
    <location>
        <begin position="74"/>
        <end position="110"/>
    </location>
</feature>
<feature type="region of interest" description="Disordered" evidence="3">
    <location>
        <begin position="277"/>
        <end position="320"/>
    </location>
</feature>
<evidence type="ECO:0000313" key="6">
    <source>
        <dbReference type="Proteomes" id="UP000295703"/>
    </source>
</evidence>
<dbReference type="SMART" id="SM00398">
    <property type="entry name" value="HMG"/>
    <property type="match status" value="2"/>
</dbReference>
<dbReference type="InterPro" id="IPR009071">
    <property type="entry name" value="HMG_box_dom"/>
</dbReference>
<feature type="region of interest" description="Disordered" evidence="3">
    <location>
        <begin position="45"/>
        <end position="110"/>
    </location>
</feature>
<dbReference type="EMBL" id="RYZW01000007">
    <property type="protein sequence ID" value="TDZ73256.1"/>
    <property type="molecule type" value="Genomic_DNA"/>
</dbReference>
<dbReference type="CDD" id="cd00084">
    <property type="entry name" value="HMG-box_SF"/>
    <property type="match status" value="1"/>
</dbReference>
<proteinExistence type="predicted"/>
<feature type="compositionally biased region" description="Low complexity" evidence="3">
    <location>
        <begin position="46"/>
        <end position="55"/>
    </location>
</feature>
<feature type="domain" description="HMG box" evidence="4">
    <location>
        <begin position="136"/>
        <end position="204"/>
    </location>
</feature>
<evidence type="ECO:0000313" key="5">
    <source>
        <dbReference type="EMBL" id="TDZ73256.1"/>
    </source>
</evidence>
<feature type="domain" description="HMG box" evidence="4">
    <location>
        <begin position="241"/>
        <end position="308"/>
    </location>
</feature>
<evidence type="ECO:0000256" key="1">
    <source>
        <dbReference type="ARBA" id="ARBA00023125"/>
    </source>
</evidence>
<feature type="compositionally biased region" description="Basic and acidic residues" evidence="3">
    <location>
        <begin position="277"/>
        <end position="305"/>
    </location>
</feature>
<evidence type="ECO:0000259" key="4">
    <source>
        <dbReference type="PROSITE" id="PS50118"/>
    </source>
</evidence>
<protein>
    <submittedName>
        <fullName evidence="5">High mobility group protein DSP1</fullName>
    </submittedName>
</protein>
<feature type="DNA-binding region" description="HMG box" evidence="2">
    <location>
        <begin position="241"/>
        <end position="308"/>
    </location>
</feature>
<keyword evidence="6" id="KW-1185">Reference proteome</keyword>
<dbReference type="GO" id="GO:0003677">
    <property type="term" value="F:DNA binding"/>
    <property type="evidence" value="ECO:0007669"/>
    <property type="project" value="UniProtKB-UniRule"/>
</dbReference>
<dbReference type="GO" id="GO:0005634">
    <property type="term" value="C:nucleus"/>
    <property type="evidence" value="ECO:0007669"/>
    <property type="project" value="UniProtKB-UniRule"/>
</dbReference>
<dbReference type="PANTHER" id="PTHR48112">
    <property type="entry name" value="HIGH MOBILITY GROUP PROTEIN DSP1"/>
    <property type="match status" value="1"/>
</dbReference>
<dbReference type="InterPro" id="IPR050342">
    <property type="entry name" value="HMGB"/>
</dbReference>
<keyword evidence="2" id="KW-0539">Nucleus</keyword>
<evidence type="ECO:0000256" key="2">
    <source>
        <dbReference type="PROSITE-ProRule" id="PRU00267"/>
    </source>
</evidence>
<dbReference type="Gene3D" id="1.10.30.10">
    <property type="entry name" value="High mobility group box domain"/>
    <property type="match status" value="2"/>
</dbReference>
<gene>
    <name evidence="5" type="primary">Dsp1</name>
    <name evidence="5" type="ORF">CTRI78_v001347</name>
</gene>